<evidence type="ECO:0000313" key="2">
    <source>
        <dbReference type="EMBL" id="SCU66697.1"/>
    </source>
</evidence>
<dbReference type="EMBL" id="CZPT02000598">
    <property type="protein sequence ID" value="SCU66697.1"/>
    <property type="molecule type" value="Genomic_DNA"/>
</dbReference>
<dbReference type="PANTHER" id="PTHR33667">
    <property type="entry name" value="SI:DKEY-57N24.6"/>
    <property type="match status" value="1"/>
</dbReference>
<comment type="caution">
    <text evidence="2">The sequence shown here is derived from an EMBL/GenBank/DDBJ whole genome shotgun (WGS) entry which is preliminary data.</text>
</comment>
<feature type="compositionally biased region" description="Pro residues" evidence="1">
    <location>
        <begin position="415"/>
        <end position="424"/>
    </location>
</feature>
<dbReference type="PANTHER" id="PTHR33667:SF7">
    <property type="entry name" value="RIKEN CDNA 1810020O05 GENE"/>
    <property type="match status" value="1"/>
</dbReference>
<gene>
    <name evidence="2" type="ORF">TEOVI_000597000</name>
</gene>
<feature type="compositionally biased region" description="Basic and acidic residues" evidence="1">
    <location>
        <begin position="833"/>
        <end position="843"/>
    </location>
</feature>
<dbReference type="Proteomes" id="UP000195570">
    <property type="component" value="Unassembled WGS sequence"/>
</dbReference>
<proteinExistence type="predicted"/>
<evidence type="ECO:0000313" key="3">
    <source>
        <dbReference type="Proteomes" id="UP000195570"/>
    </source>
</evidence>
<sequence>MPKKTRVEDPFGTADENDRVVELWFHAQVPPKFWEKHAGTNLMFASNVMGEEERALACNLVESDSPPEPFSIRFFRRKVNLAPGALLQVCNETHKMTVYIRNSGMLESDVAAPKPSKRGAKKERPRKGDDSFFTDTVETLTSLEFDFMDLLTSCSAKYPLQVDDGSLFRNCVMEICCAEPFLPPKRFDRYRPLKFEICSLNNLPDPRTLDTPLSVSVNFGDISISSPKVSVPHSGRSIFRQIVFLGQSTPLQVYREAFFKPLVVTLLDDKANAIGRGSASVREYVTDNRTTFSEMVHLLPIRSGLYGCVCLTEGTFVLLKLDFFSPLPPCCHVYSDGRPAYGHFLTRGVIRMPYMTRWAGAVLSTFIATLLETKRPTVNDDVYQRKAPVVKPEVPSVKEKKKELKQHKGQQVVPQRPPSPPSPFSLPFEVVTPPGISGVEVMDDDTRIFCIEGPVSEIHKLFERMSAASGHDPQLVLLMNAELFIPQREYLSFPPLVTLPPSFECLDANMDAKGESALGDTPEANALGATLSCSEGAAVSPRPTELPGRPPSEQDASIEDSFDTGEVEANGTGGRIHRVRISATIASLVSHQRHLLKRSLSESCIACYSKLDAISSCSQLRQVVERDLFPTPEEVLALERSFGRMLGLPDVFGREEFVNVTNNVDMENFAYQGEVQETAADIDLHALEEKDVGKCVVFDAIRSGCCRRLPPFVEQRFPHACWLRVVSTNKNVLCAFPVNSQPSRSIRYRVEAEIIRMNGSLFIFALKSTSLAKGFTDSHNLSYEARLAASLRAKKRRSSSLQRGGALSLEILALERSLQRTETSGATGDDSSESPRKDADTRARTQVAASLGKYPDSKRRHILPVCLKPSREEQREQYALCWEIYRRRAPQERPKLPKGPPMRF</sequence>
<reference evidence="2" key="1">
    <citation type="submission" date="2016-09" db="EMBL/GenBank/DDBJ databases">
        <authorList>
            <person name="Hebert L."/>
            <person name="Moumen B."/>
        </authorList>
    </citation>
    <scope>NUCLEOTIDE SEQUENCE [LARGE SCALE GENOMIC DNA]</scope>
    <source>
        <strain evidence="2">OVI</strain>
    </source>
</reference>
<keyword evidence="3" id="KW-1185">Reference proteome</keyword>
<accession>A0A1G4I4Q6</accession>
<dbReference type="VEuPathDB" id="TriTrypDB:TEOVI_000597000"/>
<name>A0A1G4I4Q6_TRYEQ</name>
<dbReference type="AlphaFoldDB" id="A0A1G4I4Q6"/>
<evidence type="ECO:0000256" key="1">
    <source>
        <dbReference type="SAM" id="MobiDB-lite"/>
    </source>
</evidence>
<organism evidence="2 3">
    <name type="scientific">Trypanosoma equiperdum</name>
    <dbReference type="NCBI Taxonomy" id="5694"/>
    <lineage>
        <taxon>Eukaryota</taxon>
        <taxon>Discoba</taxon>
        <taxon>Euglenozoa</taxon>
        <taxon>Kinetoplastea</taxon>
        <taxon>Metakinetoplastina</taxon>
        <taxon>Trypanosomatida</taxon>
        <taxon>Trypanosomatidae</taxon>
        <taxon>Trypanosoma</taxon>
    </lineage>
</organism>
<protein>
    <submittedName>
        <fullName evidence="2">Uncharacterized protein</fullName>
    </submittedName>
</protein>
<dbReference type="GeneID" id="92379909"/>
<feature type="region of interest" description="Disordered" evidence="1">
    <location>
        <begin position="820"/>
        <end position="855"/>
    </location>
</feature>
<dbReference type="RefSeq" id="XP_067078114.1">
    <property type="nucleotide sequence ID" value="XM_067222013.1"/>
</dbReference>
<feature type="compositionally biased region" description="Acidic residues" evidence="1">
    <location>
        <begin position="556"/>
        <end position="566"/>
    </location>
</feature>
<feature type="region of interest" description="Disordered" evidence="1">
    <location>
        <begin position="109"/>
        <end position="129"/>
    </location>
</feature>
<feature type="compositionally biased region" description="Basic residues" evidence="1">
    <location>
        <begin position="115"/>
        <end position="125"/>
    </location>
</feature>
<feature type="region of interest" description="Disordered" evidence="1">
    <location>
        <begin position="537"/>
        <end position="566"/>
    </location>
</feature>
<feature type="region of interest" description="Disordered" evidence="1">
    <location>
        <begin position="393"/>
        <end position="424"/>
    </location>
</feature>